<feature type="transmembrane region" description="Helical" evidence="1">
    <location>
        <begin position="54"/>
        <end position="74"/>
    </location>
</feature>
<proteinExistence type="predicted"/>
<gene>
    <name evidence="2" type="ORF">ACFPQ6_07750</name>
</gene>
<keyword evidence="1" id="KW-1133">Transmembrane helix</keyword>
<dbReference type="RefSeq" id="WP_380048016.1">
    <property type="nucleotide sequence ID" value="NZ_JBHSOH010000006.1"/>
</dbReference>
<organism evidence="2 3">
    <name type="scientific">Deinococcus petrolearius</name>
    <dbReference type="NCBI Taxonomy" id="1751295"/>
    <lineage>
        <taxon>Bacteria</taxon>
        <taxon>Thermotogati</taxon>
        <taxon>Deinococcota</taxon>
        <taxon>Deinococci</taxon>
        <taxon>Deinococcales</taxon>
        <taxon>Deinococcaceae</taxon>
        <taxon>Deinococcus</taxon>
    </lineage>
</organism>
<keyword evidence="1" id="KW-0472">Membrane</keyword>
<sequence length="318" mass="32213">MTTLNADRLSQRLSWRGVLAGLVMGLVSTLTIIALGAVITALTGVTLTGVGIAAAIWTALAALVGAYAAGLTAVRASVPATKNDDGLAAMTHGDATMTGLVTGGLIVLLTTLLAFNSASRLVGTATNVVNGVVGTAATGAAAAGAGAAQAPGVQGFFNGISPADVEGLIADNTDLNQEQVSATANVVSGIVRRAQYDLGNTDLTNVTDFAQARVQYVRQALSGEQFVTRLERQGLSNAQATEVQTEVTQAVDRIETQANRAAQVAERTARDAASTAGWGWLLASGLTLLAAVMGARSAATTRSAPTVPVADVRANTKR</sequence>
<keyword evidence="1" id="KW-0812">Transmembrane</keyword>
<protein>
    <submittedName>
        <fullName evidence="2">Uncharacterized protein</fullName>
    </submittedName>
</protein>
<name>A0ABW1DLI6_9DEIO</name>
<keyword evidence="3" id="KW-1185">Reference proteome</keyword>
<accession>A0ABW1DLI6</accession>
<evidence type="ECO:0000313" key="2">
    <source>
        <dbReference type="EMBL" id="MFC5848204.1"/>
    </source>
</evidence>
<feature type="transmembrane region" description="Helical" evidence="1">
    <location>
        <begin position="95"/>
        <end position="115"/>
    </location>
</feature>
<feature type="transmembrane region" description="Helical" evidence="1">
    <location>
        <begin position="18"/>
        <end position="42"/>
    </location>
</feature>
<dbReference type="EMBL" id="JBHSOH010000006">
    <property type="protein sequence ID" value="MFC5848204.1"/>
    <property type="molecule type" value="Genomic_DNA"/>
</dbReference>
<comment type="caution">
    <text evidence="2">The sequence shown here is derived from an EMBL/GenBank/DDBJ whole genome shotgun (WGS) entry which is preliminary data.</text>
</comment>
<evidence type="ECO:0000256" key="1">
    <source>
        <dbReference type="SAM" id="Phobius"/>
    </source>
</evidence>
<reference evidence="3" key="1">
    <citation type="journal article" date="2019" name="Int. J. Syst. Evol. Microbiol.">
        <title>The Global Catalogue of Microorganisms (GCM) 10K type strain sequencing project: providing services to taxonomists for standard genome sequencing and annotation.</title>
        <authorList>
            <consortium name="The Broad Institute Genomics Platform"/>
            <consortium name="The Broad Institute Genome Sequencing Center for Infectious Disease"/>
            <person name="Wu L."/>
            <person name="Ma J."/>
        </authorList>
    </citation>
    <scope>NUCLEOTIDE SEQUENCE [LARGE SCALE GENOMIC DNA]</scope>
    <source>
        <strain evidence="3">CGMCC 1.15053</strain>
    </source>
</reference>
<dbReference type="Proteomes" id="UP001595979">
    <property type="component" value="Unassembled WGS sequence"/>
</dbReference>
<evidence type="ECO:0000313" key="3">
    <source>
        <dbReference type="Proteomes" id="UP001595979"/>
    </source>
</evidence>